<gene>
    <name evidence="2" type="ORF">ACFSKP_08220</name>
</gene>
<evidence type="ECO:0000313" key="2">
    <source>
        <dbReference type="EMBL" id="MFD2246236.1"/>
    </source>
</evidence>
<protein>
    <submittedName>
        <fullName evidence="2">Uncharacterized protein</fullName>
    </submittedName>
</protein>
<dbReference type="RefSeq" id="WP_250427927.1">
    <property type="nucleotide sequence ID" value="NZ_JALPRR010000001.1"/>
</dbReference>
<comment type="caution">
    <text evidence="2">The sequence shown here is derived from an EMBL/GenBank/DDBJ whole genome shotgun (WGS) entry which is preliminary data.</text>
</comment>
<name>A0ABW5CUU8_9BACT</name>
<accession>A0ABW5CUU8</accession>
<feature type="compositionally biased region" description="Basic and acidic residues" evidence="1">
    <location>
        <begin position="1"/>
        <end position="27"/>
    </location>
</feature>
<feature type="region of interest" description="Disordered" evidence="1">
    <location>
        <begin position="1"/>
        <end position="62"/>
    </location>
</feature>
<evidence type="ECO:0000256" key="1">
    <source>
        <dbReference type="SAM" id="MobiDB-lite"/>
    </source>
</evidence>
<sequence length="62" mass="6911">MKNEKDNKDLAKNQKDSQLDKPNKGSKSDTSNSLDRDAVGDKGANNYTPQNRTDNEQGTEKQ</sequence>
<keyword evidence="3" id="KW-1185">Reference proteome</keyword>
<feature type="compositionally biased region" description="Basic and acidic residues" evidence="1">
    <location>
        <begin position="53"/>
        <end position="62"/>
    </location>
</feature>
<organism evidence="2 3">
    <name type="scientific">Pontibacter ruber</name>
    <dbReference type="NCBI Taxonomy" id="1343895"/>
    <lineage>
        <taxon>Bacteria</taxon>
        <taxon>Pseudomonadati</taxon>
        <taxon>Bacteroidota</taxon>
        <taxon>Cytophagia</taxon>
        <taxon>Cytophagales</taxon>
        <taxon>Hymenobacteraceae</taxon>
        <taxon>Pontibacter</taxon>
    </lineage>
</organism>
<proteinExistence type="predicted"/>
<evidence type="ECO:0000313" key="3">
    <source>
        <dbReference type="Proteomes" id="UP001597374"/>
    </source>
</evidence>
<dbReference type="EMBL" id="JBHUIM010000001">
    <property type="protein sequence ID" value="MFD2246236.1"/>
    <property type="molecule type" value="Genomic_DNA"/>
</dbReference>
<dbReference type="Proteomes" id="UP001597374">
    <property type="component" value="Unassembled WGS sequence"/>
</dbReference>
<reference evidence="3" key="1">
    <citation type="journal article" date="2019" name="Int. J. Syst. Evol. Microbiol.">
        <title>The Global Catalogue of Microorganisms (GCM) 10K type strain sequencing project: providing services to taxonomists for standard genome sequencing and annotation.</title>
        <authorList>
            <consortium name="The Broad Institute Genomics Platform"/>
            <consortium name="The Broad Institute Genome Sequencing Center for Infectious Disease"/>
            <person name="Wu L."/>
            <person name="Ma J."/>
        </authorList>
    </citation>
    <scope>NUCLEOTIDE SEQUENCE [LARGE SCALE GENOMIC DNA]</scope>
    <source>
        <strain evidence="3">CGMCC 4.1782</strain>
    </source>
</reference>